<accession>A0AAV2J2C9</accession>
<proteinExistence type="predicted"/>
<dbReference type="EMBL" id="OZ035823">
    <property type="protein sequence ID" value="CAL1570027.1"/>
    <property type="molecule type" value="Genomic_DNA"/>
</dbReference>
<dbReference type="AlphaFoldDB" id="A0AAV2J2C9"/>
<keyword evidence="2" id="KW-1185">Reference proteome</keyword>
<reference evidence="1 2" key="1">
    <citation type="submission" date="2024-04" db="EMBL/GenBank/DDBJ databases">
        <authorList>
            <person name="Waldvogel A.-M."/>
            <person name="Schoenle A."/>
        </authorList>
    </citation>
    <scope>NUCLEOTIDE SEQUENCE [LARGE SCALE GENOMIC DNA]</scope>
</reference>
<gene>
    <name evidence="1" type="ORF">KC01_LOCUS2376</name>
</gene>
<evidence type="ECO:0000313" key="1">
    <source>
        <dbReference type="EMBL" id="CAL1570027.1"/>
    </source>
</evidence>
<dbReference type="Proteomes" id="UP001497482">
    <property type="component" value="Chromosome 1"/>
</dbReference>
<protein>
    <submittedName>
        <fullName evidence="1">Uncharacterized protein</fullName>
    </submittedName>
</protein>
<name>A0AAV2J2C9_KNICA</name>
<organism evidence="1 2">
    <name type="scientific">Knipowitschia caucasica</name>
    <name type="common">Caucasian dwarf goby</name>
    <name type="synonym">Pomatoschistus caucasicus</name>
    <dbReference type="NCBI Taxonomy" id="637954"/>
    <lineage>
        <taxon>Eukaryota</taxon>
        <taxon>Metazoa</taxon>
        <taxon>Chordata</taxon>
        <taxon>Craniata</taxon>
        <taxon>Vertebrata</taxon>
        <taxon>Euteleostomi</taxon>
        <taxon>Actinopterygii</taxon>
        <taxon>Neopterygii</taxon>
        <taxon>Teleostei</taxon>
        <taxon>Neoteleostei</taxon>
        <taxon>Acanthomorphata</taxon>
        <taxon>Gobiaria</taxon>
        <taxon>Gobiiformes</taxon>
        <taxon>Gobioidei</taxon>
        <taxon>Gobiidae</taxon>
        <taxon>Gobiinae</taxon>
        <taxon>Knipowitschia</taxon>
    </lineage>
</organism>
<evidence type="ECO:0000313" key="2">
    <source>
        <dbReference type="Proteomes" id="UP001497482"/>
    </source>
</evidence>
<sequence>MRLRPSGGSTVLPPPNIPLELRVVVTNPRRRKRGRRGGIHRRLKRMSLQDRRKLPALPTVLLGNVQSIRNKLDELEAWTTLRQEIKNACLLVFTESWLSESDRDEDLTLTGFGAPLRLDRNKEVTNKQRGGGVCCYVNKSVSSNSCFSQSVTFIRALMLSPRYS</sequence>